<dbReference type="GO" id="GO:0005886">
    <property type="term" value="C:plasma membrane"/>
    <property type="evidence" value="ECO:0007669"/>
    <property type="project" value="UniProtKB-SubCell"/>
</dbReference>
<evidence type="ECO:0000313" key="12">
    <source>
        <dbReference type="Proteomes" id="UP000239772"/>
    </source>
</evidence>
<feature type="transmembrane region" description="Helical" evidence="9">
    <location>
        <begin position="183"/>
        <end position="208"/>
    </location>
</feature>
<dbReference type="GO" id="GO:0015740">
    <property type="term" value="P:C4-dicarboxylate transport"/>
    <property type="evidence" value="ECO:0007669"/>
    <property type="project" value="TreeGrafter"/>
</dbReference>
<name>A0A2T1HQX6_9HYPH</name>
<evidence type="ECO:0000256" key="5">
    <source>
        <dbReference type="ARBA" id="ARBA00022692"/>
    </source>
</evidence>
<feature type="domain" description="Tripartite ATP-independent periplasmic transporters DctQ component" evidence="10">
    <location>
        <begin position="78"/>
        <end position="207"/>
    </location>
</feature>
<evidence type="ECO:0000256" key="6">
    <source>
        <dbReference type="ARBA" id="ARBA00022989"/>
    </source>
</evidence>
<keyword evidence="5 9" id="KW-0812">Transmembrane</keyword>
<dbReference type="Pfam" id="PF04290">
    <property type="entry name" value="DctQ"/>
    <property type="match status" value="1"/>
</dbReference>
<organism evidence="11 12">
    <name type="scientific">Alsobacter soli</name>
    <dbReference type="NCBI Taxonomy" id="2109933"/>
    <lineage>
        <taxon>Bacteria</taxon>
        <taxon>Pseudomonadati</taxon>
        <taxon>Pseudomonadota</taxon>
        <taxon>Alphaproteobacteria</taxon>
        <taxon>Hyphomicrobiales</taxon>
        <taxon>Alsobacteraceae</taxon>
        <taxon>Alsobacter</taxon>
    </lineage>
</organism>
<dbReference type="PANTHER" id="PTHR35011:SF10">
    <property type="entry name" value="TRAP TRANSPORTER SMALL PERMEASE PROTEIN"/>
    <property type="match status" value="1"/>
</dbReference>
<dbReference type="Proteomes" id="UP000239772">
    <property type="component" value="Unassembled WGS sequence"/>
</dbReference>
<evidence type="ECO:0000256" key="2">
    <source>
        <dbReference type="ARBA" id="ARBA00022448"/>
    </source>
</evidence>
<evidence type="ECO:0000256" key="4">
    <source>
        <dbReference type="ARBA" id="ARBA00022519"/>
    </source>
</evidence>
<dbReference type="InterPro" id="IPR007387">
    <property type="entry name" value="TRAP_DctQ"/>
</dbReference>
<evidence type="ECO:0000313" key="11">
    <source>
        <dbReference type="EMBL" id="PSC04046.1"/>
    </source>
</evidence>
<dbReference type="PANTHER" id="PTHR35011">
    <property type="entry name" value="2,3-DIKETO-L-GULONATE TRAP TRANSPORTER SMALL PERMEASE PROTEIN YIAM"/>
    <property type="match status" value="1"/>
</dbReference>
<evidence type="ECO:0000256" key="9">
    <source>
        <dbReference type="RuleBase" id="RU369079"/>
    </source>
</evidence>
<sequence>MAQAVARDGLEGLRRPQRVLRRAAQARGERGVSHGLPDAAAPTQAPVVPGPLGVLVNAMNGVNALVMALGGIAVVAAAMVLSYSVVVRYFLKIPTDWQDETAIFLLVGATFLSGAAVQARRGHVGIEAFATLLSSRANRWRLILTDIASAAFCAFFSWKSFTLLHEAWVDDQHSSSTWAPPLWIPYSLMAVGMTLLTVQIVLQVAVAFDRKAQ</sequence>
<dbReference type="GO" id="GO:0022857">
    <property type="term" value="F:transmembrane transporter activity"/>
    <property type="evidence" value="ECO:0007669"/>
    <property type="project" value="UniProtKB-UniRule"/>
</dbReference>
<keyword evidence="2 9" id="KW-0813">Transport</keyword>
<feature type="transmembrane region" description="Helical" evidence="9">
    <location>
        <begin position="102"/>
        <end position="119"/>
    </location>
</feature>
<comment type="similarity">
    <text evidence="8 9">Belongs to the TRAP transporter small permease family.</text>
</comment>
<keyword evidence="12" id="KW-1185">Reference proteome</keyword>
<feature type="transmembrane region" description="Helical" evidence="9">
    <location>
        <begin position="140"/>
        <end position="158"/>
    </location>
</feature>
<keyword evidence="3" id="KW-1003">Cell membrane</keyword>
<protein>
    <recommendedName>
        <fullName evidence="9">TRAP transporter small permease protein</fullName>
    </recommendedName>
</protein>
<evidence type="ECO:0000256" key="7">
    <source>
        <dbReference type="ARBA" id="ARBA00023136"/>
    </source>
</evidence>
<dbReference type="InterPro" id="IPR055348">
    <property type="entry name" value="DctQ"/>
</dbReference>
<comment type="caution">
    <text evidence="11">The sequence shown here is derived from an EMBL/GenBank/DDBJ whole genome shotgun (WGS) entry which is preliminary data.</text>
</comment>
<keyword evidence="6 9" id="KW-1133">Transmembrane helix</keyword>
<dbReference type="AlphaFoldDB" id="A0A2T1HQX6"/>
<reference evidence="12" key="1">
    <citation type="submission" date="2018-03" db="EMBL/GenBank/DDBJ databases">
        <authorList>
            <person name="Sun L."/>
            <person name="Liu H."/>
            <person name="Chen W."/>
            <person name="Huang K."/>
            <person name="Liu W."/>
            <person name="Gao X."/>
        </authorList>
    </citation>
    <scope>NUCLEOTIDE SEQUENCE [LARGE SCALE GENOMIC DNA]</scope>
    <source>
        <strain evidence="12">SH9</strain>
    </source>
</reference>
<feature type="transmembrane region" description="Helical" evidence="9">
    <location>
        <begin position="65"/>
        <end position="90"/>
    </location>
</feature>
<accession>A0A2T1HQX6</accession>
<keyword evidence="4 9" id="KW-0997">Cell inner membrane</keyword>
<evidence type="ECO:0000256" key="8">
    <source>
        <dbReference type="ARBA" id="ARBA00038436"/>
    </source>
</evidence>
<evidence type="ECO:0000259" key="10">
    <source>
        <dbReference type="Pfam" id="PF04290"/>
    </source>
</evidence>
<comment type="subcellular location">
    <subcellularLocation>
        <location evidence="1 9">Cell inner membrane</location>
        <topology evidence="1 9">Multi-pass membrane protein</topology>
    </subcellularLocation>
</comment>
<proteinExistence type="inferred from homology"/>
<comment type="function">
    <text evidence="9">Part of the tripartite ATP-independent periplasmic (TRAP) transport system.</text>
</comment>
<evidence type="ECO:0000256" key="3">
    <source>
        <dbReference type="ARBA" id="ARBA00022475"/>
    </source>
</evidence>
<dbReference type="EMBL" id="PVZS01000017">
    <property type="protein sequence ID" value="PSC04046.1"/>
    <property type="molecule type" value="Genomic_DNA"/>
</dbReference>
<gene>
    <name evidence="11" type="ORF">SLNSH_15665</name>
</gene>
<keyword evidence="7 9" id="KW-0472">Membrane</keyword>
<comment type="subunit">
    <text evidence="9">The complex comprises the extracytoplasmic solute receptor protein and the two transmembrane proteins.</text>
</comment>
<dbReference type="OrthoDB" id="7159137at2"/>
<evidence type="ECO:0000256" key="1">
    <source>
        <dbReference type="ARBA" id="ARBA00004429"/>
    </source>
</evidence>